<accession>A0A1D8KT43</accession>
<sequence>MNYKFILFTKDSCGPCGLVKRYFNALKDDRTKLIEEVQLEDFSDEPIPEENIALAKKYGVTATPVLIIIDEETEELLETYSSGMPITQNIRKLWTKYGIAG</sequence>
<dbReference type="Gene3D" id="3.40.30.10">
    <property type="entry name" value="Glutaredoxin"/>
    <property type="match status" value="1"/>
</dbReference>
<dbReference type="OrthoDB" id="21408at10239"/>
<evidence type="ECO:0000313" key="3">
    <source>
        <dbReference type="Proteomes" id="UP000202081"/>
    </source>
</evidence>
<dbReference type="InterPro" id="IPR012336">
    <property type="entry name" value="Thioredoxin-like_fold"/>
</dbReference>
<evidence type="ECO:0000259" key="1">
    <source>
        <dbReference type="Pfam" id="PF13098"/>
    </source>
</evidence>
<organism evidence="2 3">
    <name type="scientific">Synechococcus phage S-WAM2</name>
    <dbReference type="NCBI Taxonomy" id="1815522"/>
    <lineage>
        <taxon>Viruses</taxon>
        <taxon>Duplodnaviria</taxon>
        <taxon>Heunggongvirae</taxon>
        <taxon>Uroviricota</taxon>
        <taxon>Caudoviricetes</taxon>
        <taxon>Pantevenvirales</taxon>
        <taxon>Kyanoviridae</taxon>
        <taxon>Cymopoleiavirus</taxon>
        <taxon>Cymopoleiavirus swam2</taxon>
    </lineage>
</organism>
<dbReference type="CDD" id="cd02947">
    <property type="entry name" value="TRX_family"/>
    <property type="match status" value="1"/>
</dbReference>
<gene>
    <name evidence="2" type="ORF">P29B0810_163</name>
</gene>
<proteinExistence type="predicted"/>
<dbReference type="InterPro" id="IPR036249">
    <property type="entry name" value="Thioredoxin-like_sf"/>
</dbReference>
<protein>
    <submittedName>
        <fullName evidence="2">Thioredoxin</fullName>
    </submittedName>
</protein>
<dbReference type="RefSeq" id="YP_009324326.1">
    <property type="nucleotide sequence ID" value="NC_031935.1"/>
</dbReference>
<reference evidence="2 3" key="1">
    <citation type="journal article" date="2016" name="Virology">
        <title>The genomic content and context of auxiliary metabolic genes in marine cyanomyoviruses.</title>
        <authorList>
            <person name="Crummett L.T."/>
            <person name="Puxty R.J."/>
            <person name="Weihe C."/>
            <person name="Marston M.F."/>
            <person name="Martiny J.B."/>
        </authorList>
    </citation>
    <scope>NUCLEOTIDE SEQUENCE [LARGE SCALE GENOMIC DNA]</scope>
    <source>
        <strain evidence="2">0810PA29</strain>
    </source>
</reference>
<dbReference type="EMBL" id="KU686211">
    <property type="protein sequence ID" value="AOV61858.1"/>
    <property type="molecule type" value="Genomic_DNA"/>
</dbReference>
<dbReference type="Pfam" id="PF13098">
    <property type="entry name" value="Thioredoxin_2"/>
    <property type="match status" value="1"/>
</dbReference>
<evidence type="ECO:0000313" key="2">
    <source>
        <dbReference type="EMBL" id="AOV61858.1"/>
    </source>
</evidence>
<name>A0A1D8KT43_9CAUD</name>
<keyword evidence="3" id="KW-1185">Reference proteome</keyword>
<dbReference type="SUPFAM" id="SSF52833">
    <property type="entry name" value="Thioredoxin-like"/>
    <property type="match status" value="1"/>
</dbReference>
<dbReference type="KEGG" id="vg:30309236"/>
<feature type="domain" description="Thioredoxin-like fold" evidence="1">
    <location>
        <begin position="3"/>
        <end position="81"/>
    </location>
</feature>
<dbReference type="GeneID" id="30309236"/>
<dbReference type="Proteomes" id="UP000202081">
    <property type="component" value="Segment"/>
</dbReference>